<evidence type="ECO:0000313" key="2">
    <source>
        <dbReference type="EMBL" id="KAK0456967.1"/>
    </source>
</evidence>
<reference evidence="2" key="1">
    <citation type="submission" date="2023-06" db="EMBL/GenBank/DDBJ databases">
        <authorList>
            <consortium name="Lawrence Berkeley National Laboratory"/>
            <person name="Ahrendt S."/>
            <person name="Sahu N."/>
            <person name="Indic B."/>
            <person name="Wong-Bajracharya J."/>
            <person name="Merenyi Z."/>
            <person name="Ke H.-M."/>
            <person name="Monk M."/>
            <person name="Kocsube S."/>
            <person name="Drula E."/>
            <person name="Lipzen A."/>
            <person name="Balint B."/>
            <person name="Henrissat B."/>
            <person name="Andreopoulos B."/>
            <person name="Martin F.M."/>
            <person name="Harder C.B."/>
            <person name="Rigling D."/>
            <person name="Ford K.L."/>
            <person name="Foster G.D."/>
            <person name="Pangilinan J."/>
            <person name="Papanicolaou A."/>
            <person name="Barry K."/>
            <person name="LaButti K."/>
            <person name="Viragh M."/>
            <person name="Koriabine M."/>
            <person name="Yan M."/>
            <person name="Riley R."/>
            <person name="Champramary S."/>
            <person name="Plett K.L."/>
            <person name="Tsai I.J."/>
            <person name="Slot J."/>
            <person name="Sipos G."/>
            <person name="Plett J."/>
            <person name="Nagy L.G."/>
            <person name="Grigoriev I.V."/>
        </authorList>
    </citation>
    <scope>NUCLEOTIDE SEQUENCE</scope>
    <source>
        <strain evidence="2">FPL87.14</strain>
    </source>
</reference>
<feature type="region of interest" description="Disordered" evidence="1">
    <location>
        <begin position="360"/>
        <end position="398"/>
    </location>
</feature>
<protein>
    <submittedName>
        <fullName evidence="2">Uncharacterized protein</fullName>
    </submittedName>
</protein>
<name>A0AA39K9C5_9AGAR</name>
<proteinExistence type="predicted"/>
<evidence type="ECO:0000256" key="1">
    <source>
        <dbReference type="SAM" id="MobiDB-lite"/>
    </source>
</evidence>
<feature type="compositionally biased region" description="Polar residues" evidence="1">
    <location>
        <begin position="179"/>
        <end position="188"/>
    </location>
</feature>
<comment type="caution">
    <text evidence="2">The sequence shown here is derived from an EMBL/GenBank/DDBJ whole genome shotgun (WGS) entry which is preliminary data.</text>
</comment>
<accession>A0AA39K9C5</accession>
<feature type="compositionally biased region" description="Basic and acidic residues" evidence="1">
    <location>
        <begin position="146"/>
        <end position="157"/>
    </location>
</feature>
<gene>
    <name evidence="2" type="ORF">EV421DRAFT_1729477</name>
</gene>
<dbReference type="Proteomes" id="UP001175226">
    <property type="component" value="Unassembled WGS sequence"/>
</dbReference>
<feature type="region of interest" description="Disordered" evidence="1">
    <location>
        <begin position="109"/>
        <end position="189"/>
    </location>
</feature>
<organism evidence="2 3">
    <name type="scientific">Armillaria borealis</name>
    <dbReference type="NCBI Taxonomy" id="47425"/>
    <lineage>
        <taxon>Eukaryota</taxon>
        <taxon>Fungi</taxon>
        <taxon>Dikarya</taxon>
        <taxon>Basidiomycota</taxon>
        <taxon>Agaricomycotina</taxon>
        <taxon>Agaricomycetes</taxon>
        <taxon>Agaricomycetidae</taxon>
        <taxon>Agaricales</taxon>
        <taxon>Marasmiineae</taxon>
        <taxon>Physalacriaceae</taxon>
        <taxon>Armillaria</taxon>
    </lineage>
</organism>
<keyword evidence="3" id="KW-1185">Reference proteome</keyword>
<dbReference type="AlphaFoldDB" id="A0AA39K9C5"/>
<dbReference type="EMBL" id="JAUEPT010000001">
    <property type="protein sequence ID" value="KAK0456967.1"/>
    <property type="molecule type" value="Genomic_DNA"/>
</dbReference>
<feature type="compositionally biased region" description="Basic and acidic residues" evidence="1">
    <location>
        <begin position="164"/>
        <end position="178"/>
    </location>
</feature>
<evidence type="ECO:0000313" key="3">
    <source>
        <dbReference type="Proteomes" id="UP001175226"/>
    </source>
</evidence>
<sequence length="782" mass="88333">MADPYYLLRAAMAKAPSLWDTDLYDSLSTHTVAQQVEEAHTLLTTYRNTFTRPYSDLIERFFATASDAALELPDRSFQEHWKVWLYGPTMVKEYLKAGRFTSKDIELLKAPSPAPMPSSSAQRNPKKRKTQRSPSPPANSGKTRPSKTESQVKVEKPARKRSKHDSSSSKVKESEHDSPPSTKASTSKVKTELLALTKEGSVTTEKSQVCGRGHKPAKIPIVEMPTVPRSKMQTPPPTVISEDTHVDVRGRSPTPVTAEYMLDRILTDLPTLSALRLPHQDAADFVEMHDHNFLAADPFSHVEGSHDTDALVKFARQYPVGRCLMIDMGLLAEDDGELQCVADPQLRHYYPRPLVVHSETTPEPPLPAFTVQQPEPITKKPRRGKEEEDEETADGDHVAQVLEEDELPSSPARPVKHASSSAFYLLYCLKCHAQKGPFLLFLPDGRKAYPNPLALDMGIPPEQFRSLLVADHYILLRQARASHPSLVDMNTLATYLQPKIKSMLDSIHPFLFTHSQAAHEAYFPKDVDLVIIRFLATLTALANNLSLAFQSISWEAWKVDDSIRMFKLLGYLKPSFDPMDVFPGEVCAPALPSLPSKRNRFQVTPEHVFHQGLRWEHFQGAASAAWFANLCLVFLLFSWQMVSPSFWPEDMPLPFSWKDLPGLLQADHYFLLRLARTRYPQILDFNILVNWCQPEVATLINHVHPFLLAHVKHFPDDVDILALRFLMTVTALANNLGPCFVDPDWSPWKVQDPRRLVIGLQNFMSPFPHNLHFPDSQDPVIL</sequence>